<feature type="domain" description="HTH araC/xylS-type" evidence="5">
    <location>
        <begin position="233"/>
        <end position="339"/>
    </location>
</feature>
<evidence type="ECO:0000256" key="4">
    <source>
        <dbReference type="SAM" id="Phobius"/>
    </source>
</evidence>
<proteinExistence type="predicted"/>
<keyword evidence="4" id="KW-0472">Membrane</keyword>
<keyword evidence="1" id="KW-0805">Transcription regulation</keyword>
<dbReference type="Pfam" id="PF12833">
    <property type="entry name" value="HTH_18"/>
    <property type="match status" value="1"/>
</dbReference>
<dbReference type="PROSITE" id="PS01124">
    <property type="entry name" value="HTH_ARAC_FAMILY_2"/>
    <property type="match status" value="1"/>
</dbReference>
<dbReference type="PANTHER" id="PTHR43280">
    <property type="entry name" value="ARAC-FAMILY TRANSCRIPTIONAL REGULATOR"/>
    <property type="match status" value="1"/>
</dbReference>
<feature type="transmembrane region" description="Helical" evidence="4">
    <location>
        <begin position="190"/>
        <end position="210"/>
    </location>
</feature>
<accession>A0ABT0PYA5</accession>
<keyword evidence="7" id="KW-1185">Reference proteome</keyword>
<dbReference type="RefSeq" id="WP_249658642.1">
    <property type="nucleotide sequence ID" value="NZ_JAMFMA010000004.1"/>
</dbReference>
<evidence type="ECO:0000256" key="2">
    <source>
        <dbReference type="ARBA" id="ARBA00023125"/>
    </source>
</evidence>
<comment type="caution">
    <text evidence="6">The sequence shown here is derived from an EMBL/GenBank/DDBJ whole genome shotgun (WGS) entry which is preliminary data.</text>
</comment>
<dbReference type="InterPro" id="IPR018060">
    <property type="entry name" value="HTH_AraC"/>
</dbReference>
<feature type="transmembrane region" description="Helical" evidence="4">
    <location>
        <begin position="93"/>
        <end position="114"/>
    </location>
</feature>
<sequence>MQLQIQTIFASFILILLIFLINRKEKLPHNNVFTLFIGALFCSSVFEILMLSDILTDRTNFSQFISYLYGPLLFWYVQVICGRIDGKTRLAPFHFLPAVLVLSIELVNSATPIFANIPLWKFLAILVVAHNMFYLALSIKTIQDARSKNYMRELKSWMRFLSWGYALLLATFAMELVCALLNQFELMFTIRYAGLLLQLIYVSGMVYFGLSKPLIFNSKTKYAYSTLDYRRKTQLIQKLQNLMIDEQPYLSPNLTLNETAAKLDADPLHLSQAINEHYNKNFKDYLNTYRIQKAKELLINEPSLIIKEIMYSSGFQAKSTFNLVFTKSIGVSPSRFRRNHTIK</sequence>
<evidence type="ECO:0000259" key="5">
    <source>
        <dbReference type="PROSITE" id="PS01124"/>
    </source>
</evidence>
<keyword evidence="2" id="KW-0238">DNA-binding</keyword>
<organism evidence="6 7">
    <name type="scientific">Flagellimonas spongiicola</name>
    <dbReference type="NCBI Taxonomy" id="2942208"/>
    <lineage>
        <taxon>Bacteria</taxon>
        <taxon>Pseudomonadati</taxon>
        <taxon>Bacteroidota</taxon>
        <taxon>Flavobacteriia</taxon>
        <taxon>Flavobacteriales</taxon>
        <taxon>Flavobacteriaceae</taxon>
        <taxon>Flagellimonas</taxon>
    </lineage>
</organism>
<dbReference type="InterPro" id="IPR009057">
    <property type="entry name" value="Homeodomain-like_sf"/>
</dbReference>
<evidence type="ECO:0000313" key="6">
    <source>
        <dbReference type="EMBL" id="MCL6275458.1"/>
    </source>
</evidence>
<dbReference type="SUPFAM" id="SSF46689">
    <property type="entry name" value="Homeodomain-like"/>
    <property type="match status" value="1"/>
</dbReference>
<keyword evidence="4" id="KW-1133">Transmembrane helix</keyword>
<name>A0ABT0PYA5_9FLAO</name>
<feature type="transmembrane region" description="Helical" evidence="4">
    <location>
        <begin position="64"/>
        <end position="81"/>
    </location>
</feature>
<dbReference type="EMBL" id="JAMFMA010000004">
    <property type="protein sequence ID" value="MCL6275458.1"/>
    <property type="molecule type" value="Genomic_DNA"/>
</dbReference>
<dbReference type="PANTHER" id="PTHR43280:SF29">
    <property type="entry name" value="ARAC-FAMILY TRANSCRIPTIONAL REGULATOR"/>
    <property type="match status" value="1"/>
</dbReference>
<feature type="transmembrane region" description="Helical" evidence="4">
    <location>
        <begin position="120"/>
        <end position="139"/>
    </location>
</feature>
<reference evidence="6 7" key="1">
    <citation type="submission" date="2022-05" db="EMBL/GenBank/DDBJ databases">
        <authorList>
            <person name="Park J.-S."/>
        </authorList>
    </citation>
    <scope>NUCLEOTIDE SEQUENCE [LARGE SCALE GENOMIC DNA]</scope>
    <source>
        <strain evidence="6 7">2012CJ35-5</strain>
    </source>
</reference>
<dbReference type="SMART" id="SM00342">
    <property type="entry name" value="HTH_ARAC"/>
    <property type="match status" value="1"/>
</dbReference>
<protein>
    <submittedName>
        <fullName evidence="6">Helix-turn-helix domain-containing protein</fullName>
    </submittedName>
</protein>
<feature type="transmembrane region" description="Helical" evidence="4">
    <location>
        <begin position="160"/>
        <end position="184"/>
    </location>
</feature>
<evidence type="ECO:0000256" key="3">
    <source>
        <dbReference type="ARBA" id="ARBA00023163"/>
    </source>
</evidence>
<feature type="transmembrane region" description="Helical" evidence="4">
    <location>
        <begin position="33"/>
        <end position="52"/>
    </location>
</feature>
<dbReference type="Gene3D" id="1.10.10.60">
    <property type="entry name" value="Homeodomain-like"/>
    <property type="match status" value="2"/>
</dbReference>
<feature type="transmembrane region" description="Helical" evidence="4">
    <location>
        <begin position="6"/>
        <end position="21"/>
    </location>
</feature>
<dbReference type="Proteomes" id="UP001203607">
    <property type="component" value="Unassembled WGS sequence"/>
</dbReference>
<gene>
    <name evidence="6" type="ORF">M3P19_15700</name>
</gene>
<evidence type="ECO:0000313" key="7">
    <source>
        <dbReference type="Proteomes" id="UP001203607"/>
    </source>
</evidence>
<evidence type="ECO:0000256" key="1">
    <source>
        <dbReference type="ARBA" id="ARBA00023015"/>
    </source>
</evidence>
<keyword evidence="3" id="KW-0804">Transcription</keyword>
<keyword evidence="4" id="KW-0812">Transmembrane</keyword>